<dbReference type="STRING" id="1423745.GCA_001311215_01061"/>
<keyword evidence="1" id="KW-0472">Membrane</keyword>
<reference evidence="2 3" key="1">
    <citation type="journal article" date="2015" name="Genome Announc.">
        <title>Expanding the biotechnology potential of lactobacilli through comparative genomics of 213 strains and associated genera.</title>
        <authorList>
            <person name="Sun Z."/>
            <person name="Harris H.M."/>
            <person name="McCann A."/>
            <person name="Guo C."/>
            <person name="Argimon S."/>
            <person name="Zhang W."/>
            <person name="Yang X."/>
            <person name="Jeffery I.B."/>
            <person name="Cooney J.C."/>
            <person name="Kagawa T.F."/>
            <person name="Liu W."/>
            <person name="Song Y."/>
            <person name="Salvetti E."/>
            <person name="Wrobel A."/>
            <person name="Rasinkangas P."/>
            <person name="Parkhill J."/>
            <person name="Rea M.C."/>
            <person name="O'Sullivan O."/>
            <person name="Ritari J."/>
            <person name="Douillard F.P."/>
            <person name="Paul Ross R."/>
            <person name="Yang R."/>
            <person name="Briner A.E."/>
            <person name="Felis G.E."/>
            <person name="de Vos W.M."/>
            <person name="Barrangou R."/>
            <person name="Klaenhammer T.R."/>
            <person name="Caufield P.W."/>
            <person name="Cui Y."/>
            <person name="Zhang H."/>
            <person name="O'Toole P.W."/>
        </authorList>
    </citation>
    <scope>NUCLEOTIDE SEQUENCE [LARGE SCALE GENOMIC DNA]</scope>
    <source>
        <strain evidence="2 3">DSM 22689</strain>
    </source>
</reference>
<dbReference type="Proteomes" id="UP000051586">
    <property type="component" value="Unassembled WGS sequence"/>
</dbReference>
<sequence>MEVYEMNEKVKKSMLVLYYLSLITAAIESVLAFPFFGGIIVLVMLYLPLMVLLGFYIASLVFSIQTRNEIHNQEIREILEKAKRNYIIGIVLTALAWIPFFGWISHILMTFLMWQLYFKFNEIQDQILQGKVDLVDDIPAADVKSDSDNESDD</sequence>
<evidence type="ECO:0008006" key="4">
    <source>
        <dbReference type="Google" id="ProtNLM"/>
    </source>
</evidence>
<comment type="caution">
    <text evidence="2">The sequence shown here is derived from an EMBL/GenBank/DDBJ whole genome shotgun (WGS) entry which is preliminary data.</text>
</comment>
<keyword evidence="1" id="KW-1133">Transmembrane helix</keyword>
<evidence type="ECO:0000313" key="3">
    <source>
        <dbReference type="Proteomes" id="UP000051586"/>
    </source>
</evidence>
<keyword evidence="1" id="KW-0812">Transmembrane</keyword>
<gene>
    <name evidence="2" type="ORF">FC87_GL000396</name>
</gene>
<evidence type="ECO:0000256" key="1">
    <source>
        <dbReference type="SAM" id="Phobius"/>
    </source>
</evidence>
<dbReference type="PATRIC" id="fig|1423745.4.peg.424"/>
<protein>
    <recommendedName>
        <fullName evidence="4">Integral membrane protein</fullName>
    </recommendedName>
</protein>
<feature type="transmembrane region" description="Helical" evidence="1">
    <location>
        <begin position="15"/>
        <end position="33"/>
    </location>
</feature>
<organism evidence="2 3">
    <name type="scientific">Fructilactobacillus florum DSM 22689 = JCM 16035</name>
    <dbReference type="NCBI Taxonomy" id="1423745"/>
    <lineage>
        <taxon>Bacteria</taxon>
        <taxon>Bacillati</taxon>
        <taxon>Bacillota</taxon>
        <taxon>Bacilli</taxon>
        <taxon>Lactobacillales</taxon>
        <taxon>Lactobacillaceae</taxon>
        <taxon>Fructilactobacillus</taxon>
    </lineage>
</organism>
<accession>A0A0R2CWL3</accession>
<name>A0A0R2CWL3_9LACO</name>
<evidence type="ECO:0000313" key="2">
    <source>
        <dbReference type="EMBL" id="KRM92268.1"/>
    </source>
</evidence>
<feature type="transmembrane region" description="Helical" evidence="1">
    <location>
        <begin position="39"/>
        <end position="64"/>
    </location>
</feature>
<proteinExistence type="predicted"/>
<dbReference type="EMBL" id="AYZI01000002">
    <property type="protein sequence ID" value="KRM92268.1"/>
    <property type="molecule type" value="Genomic_DNA"/>
</dbReference>
<dbReference type="AlphaFoldDB" id="A0A0R2CWL3"/>
<feature type="transmembrane region" description="Helical" evidence="1">
    <location>
        <begin position="85"/>
        <end position="114"/>
    </location>
</feature>